<evidence type="ECO:0000313" key="15">
    <source>
        <dbReference type="Proteomes" id="UP000321899"/>
    </source>
</evidence>
<evidence type="ECO:0000256" key="7">
    <source>
        <dbReference type="ARBA" id="ARBA00023231"/>
    </source>
</evidence>
<dbReference type="InterPro" id="IPR007419">
    <property type="entry name" value="BFD-like_2Fe2S-bd_dom"/>
</dbReference>
<dbReference type="InterPro" id="IPR001075">
    <property type="entry name" value="NIF_FeS_clus_asmbl_NifU_C"/>
</dbReference>
<organism evidence="14 15">
    <name type="scientific">Desulfobotulus mexicanus</name>
    <dbReference type="NCBI Taxonomy" id="2586642"/>
    <lineage>
        <taxon>Bacteria</taxon>
        <taxon>Pseudomonadati</taxon>
        <taxon>Thermodesulfobacteriota</taxon>
        <taxon>Desulfobacteria</taxon>
        <taxon>Desulfobacterales</taxon>
        <taxon>Desulfobacteraceae</taxon>
        <taxon>Desulfobotulus</taxon>
    </lineage>
</organism>
<evidence type="ECO:0000256" key="10">
    <source>
        <dbReference type="PIRSR" id="PIRSR000375-1"/>
    </source>
</evidence>
<evidence type="ECO:0000259" key="13">
    <source>
        <dbReference type="Pfam" id="PF04324"/>
    </source>
</evidence>
<feature type="binding site" evidence="10">
    <location>
        <position position="136"/>
    </location>
    <ligand>
        <name>[2Fe-2S] cluster</name>
        <dbReference type="ChEBI" id="CHEBI:190135"/>
    </ligand>
</feature>
<sequence>MWDYTDKVREHFLNPKNVGEVENPDGIGEVGSIACGDALKLTFRLGEDKTITEAKFKTFGCASAIASSSALTEMIIGKTLEEAEKISNENIAEFLGGLPKEKIHCSVMGQEALEKAIAYYRGEPEKVLEGEIICHCFNVTDVDIQRAVKEKGLKTLEDVTGYLKAGGGCGNCHEEISNIIKASQGISIMEPKKPAAGLTNLQKIRKIEETLEVEIKPALIRDGGNIELVDVDGNRVLVRLQGACATCPRSRITLKDHVEARLRNLVAHDLVVEEA</sequence>
<dbReference type="Pfam" id="PF01106">
    <property type="entry name" value="NifU"/>
    <property type="match status" value="1"/>
</dbReference>
<dbReference type="InterPro" id="IPR041854">
    <property type="entry name" value="BFD-like_2Fe2S-bd_dom_sf"/>
</dbReference>
<keyword evidence="4 10" id="KW-0479">Metal-binding</keyword>
<evidence type="ECO:0000256" key="2">
    <source>
        <dbReference type="ARBA" id="ARBA00015278"/>
    </source>
</evidence>
<evidence type="ECO:0000313" key="14">
    <source>
        <dbReference type="EMBL" id="TYT74851.1"/>
    </source>
</evidence>
<dbReference type="GO" id="GO:0051537">
    <property type="term" value="F:2 iron, 2 sulfur cluster binding"/>
    <property type="evidence" value="ECO:0007669"/>
    <property type="project" value="UniProtKB-KW"/>
</dbReference>
<dbReference type="Pfam" id="PF04324">
    <property type="entry name" value="Fer2_BFD"/>
    <property type="match status" value="1"/>
</dbReference>
<dbReference type="SUPFAM" id="SSF117916">
    <property type="entry name" value="Fe-S cluster assembly (FSCA) domain-like"/>
    <property type="match status" value="1"/>
</dbReference>
<dbReference type="Gene3D" id="1.10.10.1100">
    <property type="entry name" value="BFD-like [2Fe-2S]-binding domain"/>
    <property type="match status" value="1"/>
</dbReference>
<dbReference type="RefSeq" id="WP_139448198.1">
    <property type="nucleotide sequence ID" value="NZ_VDMB01000008.1"/>
</dbReference>
<comment type="cofactor">
    <cofactor evidence="10">
        <name>Fe cation</name>
        <dbReference type="ChEBI" id="CHEBI:24875"/>
    </cofactor>
    <text evidence="10">Binds 1 Fe cation per subunit.</text>
</comment>
<gene>
    <name evidence="14" type="primary">nifU</name>
    <name evidence="14" type="ORF">FIM25_08365</name>
</gene>
<dbReference type="InterPro" id="IPR034904">
    <property type="entry name" value="FSCA_dom_sf"/>
</dbReference>
<dbReference type="Pfam" id="PF01592">
    <property type="entry name" value="NifU_N"/>
    <property type="match status" value="1"/>
</dbReference>
<keyword evidence="7 9" id="KW-0535">Nitrogen fixation</keyword>
<keyword evidence="5 10" id="KW-0408">Iron</keyword>
<evidence type="ECO:0000259" key="12">
    <source>
        <dbReference type="Pfam" id="PF01592"/>
    </source>
</evidence>
<evidence type="ECO:0000256" key="5">
    <source>
        <dbReference type="ARBA" id="ARBA00023004"/>
    </source>
</evidence>
<dbReference type="PIRSF" id="PIRSF000375">
    <property type="entry name" value="NifU"/>
    <property type="match status" value="1"/>
</dbReference>
<evidence type="ECO:0000256" key="6">
    <source>
        <dbReference type="ARBA" id="ARBA00023014"/>
    </source>
</evidence>
<keyword evidence="15" id="KW-1185">Reference proteome</keyword>
<comment type="caution">
    <text evidence="14">The sequence shown here is derived from an EMBL/GenBank/DDBJ whole genome shotgun (WGS) entry which is preliminary data.</text>
</comment>
<feature type="binding site" evidence="10">
    <location>
        <position position="35"/>
    </location>
    <ligand>
        <name>Fe cation</name>
        <dbReference type="ChEBI" id="CHEBI:24875"/>
    </ligand>
</feature>
<comment type="cofactor">
    <cofactor evidence="10">
        <name>[2Fe-2S] cluster</name>
        <dbReference type="ChEBI" id="CHEBI:190135"/>
    </cofactor>
    <text evidence="10">Binds 1 [2Fe-2S] cluster per subunit.</text>
</comment>
<keyword evidence="3 10" id="KW-0001">2Fe-2S</keyword>
<dbReference type="CDD" id="cd06664">
    <property type="entry name" value="IscU_like"/>
    <property type="match status" value="1"/>
</dbReference>
<evidence type="ECO:0000256" key="4">
    <source>
        <dbReference type="ARBA" id="ARBA00022723"/>
    </source>
</evidence>
<feature type="binding site" evidence="10">
    <location>
        <position position="105"/>
    </location>
    <ligand>
        <name>Fe cation</name>
        <dbReference type="ChEBI" id="CHEBI:24875"/>
    </ligand>
</feature>
<protein>
    <recommendedName>
        <fullName evidence="2 9">Nitrogen fixation protein NifU</fullName>
    </recommendedName>
</protein>
<dbReference type="EMBL" id="VDMB01000008">
    <property type="protein sequence ID" value="TYT74851.1"/>
    <property type="molecule type" value="Genomic_DNA"/>
</dbReference>
<comment type="cofactor">
    <cofactor evidence="8">
        <name>[2Fe-2S] cluster</name>
        <dbReference type="ChEBI" id="CHEBI:190135"/>
    </cofactor>
</comment>
<feature type="domain" description="NIF system FeS cluster assembly NifU N-terminal" evidence="12">
    <location>
        <begin position="4"/>
        <end position="124"/>
    </location>
</feature>
<dbReference type="InterPro" id="IPR002871">
    <property type="entry name" value="NIF_FeS_clus_asmbl_NifU_N"/>
</dbReference>
<keyword evidence="6 10" id="KW-0411">Iron-sulfur</keyword>
<feature type="binding site" evidence="10">
    <location>
        <position position="134"/>
    </location>
    <ligand>
        <name>[2Fe-2S] cluster</name>
        <dbReference type="ChEBI" id="CHEBI:190135"/>
    </ligand>
</feature>
<dbReference type="PANTHER" id="PTHR10093">
    <property type="entry name" value="IRON-SULFUR CLUSTER ASSEMBLY ENZYME NIFU HOMOLOG"/>
    <property type="match status" value="1"/>
</dbReference>
<feature type="binding site" evidence="10">
    <location>
        <position position="169"/>
    </location>
    <ligand>
        <name>[2Fe-2S] cluster</name>
        <dbReference type="ChEBI" id="CHEBI:190135"/>
    </ligand>
</feature>
<dbReference type="SUPFAM" id="SSF82649">
    <property type="entry name" value="SufE/NifU"/>
    <property type="match status" value="1"/>
</dbReference>
<dbReference type="Proteomes" id="UP000321899">
    <property type="component" value="Unassembled WGS sequence"/>
</dbReference>
<comment type="similarity">
    <text evidence="1 9">Belongs to the NifU family.</text>
</comment>
<evidence type="ECO:0000256" key="9">
    <source>
        <dbReference type="PIRNR" id="PIRNR000375"/>
    </source>
</evidence>
<reference evidence="14 15" key="1">
    <citation type="submission" date="2019-06" db="EMBL/GenBank/DDBJ databases">
        <title>Desulfobotulus mexicanus sp. nov., a novel sulfate-reducing bacterium isolated from the sediment of an alkaline crater lake in Mexico.</title>
        <authorList>
            <person name="Hirschler-Rea A."/>
        </authorList>
    </citation>
    <scope>NUCLEOTIDE SEQUENCE [LARGE SCALE GENOMIC DNA]</scope>
    <source>
        <strain evidence="14 15">PAR22N</strain>
    </source>
</reference>
<evidence type="ECO:0000256" key="8">
    <source>
        <dbReference type="ARBA" id="ARBA00034078"/>
    </source>
</evidence>
<feature type="domain" description="NIF system FeS cluster assembly NifU C-terminal" evidence="11">
    <location>
        <begin position="207"/>
        <end position="272"/>
    </location>
</feature>
<dbReference type="Gene3D" id="3.90.1010.10">
    <property type="match status" value="1"/>
</dbReference>
<feature type="domain" description="BFD-like [2Fe-2S]-binding" evidence="13">
    <location>
        <begin position="132"/>
        <end position="181"/>
    </location>
</feature>
<name>A0A5Q4VFQ6_9BACT</name>
<comment type="function">
    <text evidence="9">May be involved in the formation or repair of [Fe-S] clusters present in iron-sulfur proteins.</text>
</comment>
<dbReference type="InterPro" id="IPR016217">
    <property type="entry name" value="N_fixation_NifU"/>
</dbReference>
<proteinExistence type="inferred from homology"/>
<feature type="binding site" evidence="10">
    <location>
        <position position="172"/>
    </location>
    <ligand>
        <name>[2Fe-2S] cluster</name>
        <dbReference type="ChEBI" id="CHEBI:190135"/>
    </ligand>
</feature>
<dbReference type="AlphaFoldDB" id="A0A5Q4VFQ6"/>
<evidence type="ECO:0000259" key="11">
    <source>
        <dbReference type="Pfam" id="PF01106"/>
    </source>
</evidence>
<dbReference type="InterPro" id="IPR010238">
    <property type="entry name" value="NIF_FeS_clus_asmbl_NifU"/>
</dbReference>
<dbReference type="NCBIfam" id="TIGR02000">
    <property type="entry name" value="NifU_proper"/>
    <property type="match status" value="1"/>
</dbReference>
<feature type="binding site" evidence="10">
    <location>
        <position position="61"/>
    </location>
    <ligand>
        <name>Fe cation</name>
        <dbReference type="ChEBI" id="CHEBI:24875"/>
    </ligand>
</feature>
<dbReference type="GO" id="GO:0016226">
    <property type="term" value="P:iron-sulfur cluster assembly"/>
    <property type="evidence" value="ECO:0007669"/>
    <property type="project" value="InterPro"/>
</dbReference>
<accession>A0A5Q4VFQ6</accession>
<dbReference type="Gene3D" id="3.30.300.130">
    <property type="entry name" value="Fe-S cluster assembly (FSCA)"/>
    <property type="match status" value="1"/>
</dbReference>
<dbReference type="OrthoDB" id="9808097at2"/>
<evidence type="ECO:0000256" key="3">
    <source>
        <dbReference type="ARBA" id="ARBA00022714"/>
    </source>
</evidence>
<dbReference type="GO" id="GO:0005506">
    <property type="term" value="F:iron ion binding"/>
    <property type="evidence" value="ECO:0007669"/>
    <property type="project" value="InterPro"/>
</dbReference>
<evidence type="ECO:0000256" key="1">
    <source>
        <dbReference type="ARBA" id="ARBA00006420"/>
    </source>
</evidence>